<organism evidence="1 2">
    <name type="scientific">Mycobacteroides abscessus subsp. bolletii CRM-0020</name>
    <dbReference type="NCBI Taxonomy" id="1306401"/>
    <lineage>
        <taxon>Bacteria</taxon>
        <taxon>Bacillati</taxon>
        <taxon>Actinomycetota</taxon>
        <taxon>Actinomycetes</taxon>
        <taxon>Mycobacteriales</taxon>
        <taxon>Mycobacteriaceae</taxon>
        <taxon>Mycobacteroides</taxon>
        <taxon>Mycobacteroides abscessus</taxon>
    </lineage>
</organism>
<comment type="caution">
    <text evidence="1">The sequence shown here is derived from an EMBL/GenBank/DDBJ whole genome shotgun (WGS) entry which is preliminary data.</text>
</comment>
<dbReference type="AlphaFoldDB" id="A0A829HTK8"/>
<evidence type="ECO:0000313" key="1">
    <source>
        <dbReference type="EMBL" id="EPQ23247.1"/>
    </source>
</evidence>
<accession>A0A829HTK8</accession>
<dbReference type="RefSeq" id="WP_005057434.1">
    <property type="nucleotide sequence ID" value="NZ_ATFQ01000022.1"/>
</dbReference>
<dbReference type="EMBL" id="ATFQ01000022">
    <property type="protein sequence ID" value="EPQ23247.1"/>
    <property type="molecule type" value="Genomic_DNA"/>
</dbReference>
<proteinExistence type="predicted"/>
<reference evidence="1 2" key="1">
    <citation type="journal article" date="2013" name="Genome Announc.">
        <title>Genome Sequence of an Epidemic Isolate of Mycobacterium abscessus subsp. bolletii from Rio de Janeiro, Brazil.</title>
        <authorList>
            <person name="Davidson R.M."/>
            <person name="Reynolds P.R."/>
            <person name="Farias-Hesson E."/>
            <person name="Duarte R.S."/>
            <person name="Jackson M."/>
            <person name="Strong M."/>
        </authorList>
    </citation>
    <scope>NUCLEOTIDE SEQUENCE [LARGE SCALE GENOMIC DNA]</scope>
    <source>
        <strain evidence="1 2">CRM-0020</strain>
    </source>
</reference>
<name>A0A829HTK8_9MYCO</name>
<dbReference type="Proteomes" id="UP000014969">
    <property type="component" value="Unassembled WGS sequence"/>
</dbReference>
<protein>
    <submittedName>
        <fullName evidence="1">Uncharacterized protein</fullName>
    </submittedName>
</protein>
<sequence length="169" mass="19113">MANIRYETALFRAENVTGAREAILISNALTRHPKKRDVLRSSLNLNSQRLTVCVHGRFDTVLEMLSVYCAACQEEIANLARHETNIDCSHATVGMKYQIKLSDKARTLPHQKRAYSVELIQYRVNEIDMTATSSVGASSSNADQAALDANYRWMMDTSIKFFEMGLRSY</sequence>
<gene>
    <name evidence="1" type="ORF">J108_13490</name>
</gene>
<evidence type="ECO:0000313" key="2">
    <source>
        <dbReference type="Proteomes" id="UP000014969"/>
    </source>
</evidence>